<reference evidence="2" key="1">
    <citation type="submission" date="2021-01" db="EMBL/GenBank/DDBJ databases">
        <authorList>
            <person name="Corre E."/>
            <person name="Pelletier E."/>
            <person name="Niang G."/>
            <person name="Scheremetjew M."/>
            <person name="Finn R."/>
            <person name="Kale V."/>
            <person name="Holt S."/>
            <person name="Cochrane G."/>
            <person name="Meng A."/>
            <person name="Brown T."/>
            <person name="Cohen L."/>
        </authorList>
    </citation>
    <scope>NUCLEOTIDE SEQUENCE</scope>
    <source>
        <strain evidence="2">CCMP1452</strain>
    </source>
</reference>
<protein>
    <submittedName>
        <fullName evidence="2">Uncharacterized protein</fullName>
    </submittedName>
</protein>
<evidence type="ECO:0000256" key="1">
    <source>
        <dbReference type="SAM" id="SignalP"/>
    </source>
</evidence>
<feature type="signal peptide" evidence="1">
    <location>
        <begin position="1"/>
        <end position="22"/>
    </location>
</feature>
<evidence type="ECO:0000313" key="2">
    <source>
        <dbReference type="EMBL" id="CAD9659286.1"/>
    </source>
</evidence>
<organism evidence="2">
    <name type="scientific">Eucampia antarctica</name>
    <dbReference type="NCBI Taxonomy" id="49252"/>
    <lineage>
        <taxon>Eukaryota</taxon>
        <taxon>Sar</taxon>
        <taxon>Stramenopiles</taxon>
        <taxon>Ochrophyta</taxon>
        <taxon>Bacillariophyta</taxon>
        <taxon>Mediophyceae</taxon>
        <taxon>Biddulphiophycidae</taxon>
        <taxon>Hemiaulales</taxon>
        <taxon>Hemiaulaceae</taxon>
        <taxon>Eucampia</taxon>
    </lineage>
</organism>
<feature type="chain" id="PRO_5031398532" evidence="1">
    <location>
        <begin position="23"/>
        <end position="145"/>
    </location>
</feature>
<dbReference type="EMBL" id="HBHI01006118">
    <property type="protein sequence ID" value="CAD9659286.1"/>
    <property type="molecule type" value="Transcribed_RNA"/>
</dbReference>
<name>A0A7S2R383_9STRA</name>
<keyword evidence="1" id="KW-0732">Signal</keyword>
<gene>
    <name evidence="2" type="ORF">EANT1437_LOCUS3088</name>
</gene>
<proteinExistence type="predicted"/>
<accession>A0A7S2R383</accession>
<dbReference type="AlphaFoldDB" id="A0A7S2R383"/>
<sequence length="145" mass="15970">MKMHSSSVLFVAIAFVIHHAAAFAPMNQNKCSSTNTCQLFAERRAFLNTAVVSLIGSGFATIGGPVWADDDVVDDLAMPAQEEQKALDEAAIAERLRRKAELQKKAAKPVNFKESLKAEKEKQNELKMTQTEKRNAMCEELGRGC</sequence>